<evidence type="ECO:0000313" key="2">
    <source>
        <dbReference type="EMBL" id="GEM39959.1"/>
    </source>
</evidence>
<sequence>MNTAVILGGGIAGLLAGAAAAHHMDSVVIVERDELSTGPGHRAGVPQAGHVHALLAAGQRDIDYLVPGFLATLVGHGATMYDFASDVVLRNTFGWGVRFPSGIPALGASRALVEWAIRSHVLDLANVTVLQRHSCIGLVAAADSIAAVRVSEAGVRAGTELAADLVIDATGRGSRADRWLAELGYPQPAVDIIDSGVGYTSRIYRKPSGHHPDWQACYIQLGLDERARGATVMPVEGDRWLITLLSQRSDHPARTEHEFLRFARSLSSPVVAETIVASEPLTPITASRSTSSRRARFSHNQPRNLVRLGDAACSFNPLYAQGMSAAARSAVLLEQILRHHDPARMALAFQRRLALLTLSPWLVATSADARRPGVSSNIPLYLQRALGRHIDRVQLAGTVDPHVQHRFIEVFNMLRSPPSLVTPALVARTARQRPPQEPVPPEPPEPIGAPKGTERAATRPVAGLSALPREDLP</sequence>
<reference evidence="2 3" key="1">
    <citation type="submission" date="2019-07" db="EMBL/GenBank/DDBJ databases">
        <title>Whole genome shotgun sequence of Nocardia ninae NBRC 108245.</title>
        <authorList>
            <person name="Hosoyama A."/>
            <person name="Uohara A."/>
            <person name="Ohji S."/>
            <person name="Ichikawa N."/>
        </authorList>
    </citation>
    <scope>NUCLEOTIDE SEQUENCE [LARGE SCALE GENOMIC DNA]</scope>
    <source>
        <strain evidence="2 3">NBRC 108245</strain>
    </source>
</reference>
<feature type="region of interest" description="Disordered" evidence="1">
    <location>
        <begin position="428"/>
        <end position="473"/>
    </location>
</feature>
<dbReference type="PANTHER" id="PTHR43422:SF3">
    <property type="entry name" value="THIAMINE THIAZOLE SYNTHASE"/>
    <property type="match status" value="1"/>
</dbReference>
<dbReference type="RefSeq" id="WP_186818562.1">
    <property type="nucleotide sequence ID" value="NZ_BJXA01000030.1"/>
</dbReference>
<dbReference type="Gene3D" id="3.50.50.60">
    <property type="entry name" value="FAD/NAD(P)-binding domain"/>
    <property type="match status" value="1"/>
</dbReference>
<dbReference type="Proteomes" id="UP000321424">
    <property type="component" value="Unassembled WGS sequence"/>
</dbReference>
<protein>
    <recommendedName>
        <fullName evidence="4">FAD-binding domain-containing protein</fullName>
    </recommendedName>
</protein>
<dbReference type="InterPro" id="IPR036188">
    <property type="entry name" value="FAD/NAD-bd_sf"/>
</dbReference>
<accession>A0A511MHA8</accession>
<dbReference type="EMBL" id="BJXA01000030">
    <property type="protein sequence ID" value="GEM39959.1"/>
    <property type="molecule type" value="Genomic_DNA"/>
</dbReference>
<dbReference type="SUPFAM" id="SSF51905">
    <property type="entry name" value="FAD/NAD(P)-binding domain"/>
    <property type="match status" value="1"/>
</dbReference>
<proteinExistence type="predicted"/>
<gene>
    <name evidence="2" type="ORF">NN4_44780</name>
</gene>
<comment type="caution">
    <text evidence="2">The sequence shown here is derived from an EMBL/GenBank/DDBJ whole genome shotgun (WGS) entry which is preliminary data.</text>
</comment>
<evidence type="ECO:0000256" key="1">
    <source>
        <dbReference type="SAM" id="MobiDB-lite"/>
    </source>
</evidence>
<evidence type="ECO:0008006" key="4">
    <source>
        <dbReference type="Google" id="ProtNLM"/>
    </source>
</evidence>
<dbReference type="PANTHER" id="PTHR43422">
    <property type="entry name" value="THIAMINE THIAZOLE SYNTHASE"/>
    <property type="match status" value="1"/>
</dbReference>
<dbReference type="AlphaFoldDB" id="A0A511MHA8"/>
<name>A0A511MHA8_9NOCA</name>
<feature type="compositionally biased region" description="Pro residues" evidence="1">
    <location>
        <begin position="435"/>
        <end position="447"/>
    </location>
</feature>
<keyword evidence="3" id="KW-1185">Reference proteome</keyword>
<evidence type="ECO:0000313" key="3">
    <source>
        <dbReference type="Proteomes" id="UP000321424"/>
    </source>
</evidence>
<organism evidence="2 3">
    <name type="scientific">Nocardia ninae NBRC 108245</name>
    <dbReference type="NCBI Taxonomy" id="1210091"/>
    <lineage>
        <taxon>Bacteria</taxon>
        <taxon>Bacillati</taxon>
        <taxon>Actinomycetota</taxon>
        <taxon>Actinomycetes</taxon>
        <taxon>Mycobacteriales</taxon>
        <taxon>Nocardiaceae</taxon>
        <taxon>Nocardia</taxon>
    </lineage>
</organism>
<dbReference type="Pfam" id="PF12831">
    <property type="entry name" value="FAD_oxidored"/>
    <property type="match status" value="1"/>
</dbReference>